<evidence type="ECO:0000313" key="7">
    <source>
        <dbReference type="Proteomes" id="UP000799750"/>
    </source>
</evidence>
<dbReference type="GO" id="GO:0008270">
    <property type="term" value="F:zinc ion binding"/>
    <property type="evidence" value="ECO:0007669"/>
    <property type="project" value="UniProtKB-KW"/>
</dbReference>
<dbReference type="PROSITE" id="PS50865">
    <property type="entry name" value="ZF_MYND_2"/>
    <property type="match status" value="1"/>
</dbReference>
<name>A0A6A6R5T4_9PEZI</name>
<evidence type="ECO:0000256" key="1">
    <source>
        <dbReference type="ARBA" id="ARBA00022723"/>
    </source>
</evidence>
<evidence type="ECO:0000259" key="5">
    <source>
        <dbReference type="PROSITE" id="PS50865"/>
    </source>
</evidence>
<dbReference type="EMBL" id="MU004183">
    <property type="protein sequence ID" value="KAF2499919.1"/>
    <property type="molecule type" value="Genomic_DNA"/>
</dbReference>
<protein>
    <recommendedName>
        <fullName evidence="5">MYND-type domain-containing protein</fullName>
    </recommendedName>
</protein>
<feature type="domain" description="MYND-type" evidence="5">
    <location>
        <begin position="145"/>
        <end position="182"/>
    </location>
</feature>
<keyword evidence="1" id="KW-0479">Metal-binding</keyword>
<evidence type="ECO:0000256" key="4">
    <source>
        <dbReference type="PROSITE-ProRule" id="PRU00134"/>
    </source>
</evidence>
<dbReference type="Gene3D" id="6.10.140.2220">
    <property type="match status" value="1"/>
</dbReference>
<evidence type="ECO:0000313" key="6">
    <source>
        <dbReference type="EMBL" id="KAF2499919.1"/>
    </source>
</evidence>
<proteinExistence type="predicted"/>
<keyword evidence="7" id="KW-1185">Reference proteome</keyword>
<dbReference type="OrthoDB" id="432970at2759"/>
<dbReference type="SUPFAM" id="SSF144232">
    <property type="entry name" value="HIT/MYND zinc finger-like"/>
    <property type="match status" value="1"/>
</dbReference>
<dbReference type="InterPro" id="IPR002893">
    <property type="entry name" value="Znf_MYND"/>
</dbReference>
<keyword evidence="3" id="KW-0862">Zinc</keyword>
<dbReference type="PROSITE" id="PS01360">
    <property type="entry name" value="ZF_MYND_1"/>
    <property type="match status" value="1"/>
</dbReference>
<keyword evidence="2 4" id="KW-0863">Zinc-finger</keyword>
<sequence length="209" mass="23785">MADIDFSNAATAMKLILNPTNELTRAFNALSQTEQDAILETISNSALPTTNFFPDNASDPAFRDVELQFYADDYQMPVEDTVPPAYWGEDGNGLYRIEKKESGEGYVVRRKCWRPDEDPQEERPTGWSPKVYNPNLNNTPQELVCSHCQASGELFKCPVCNIMPYCSERCRNADWEIHRERCEHDAVIGHAGWTRRHPRLSEVGRGSRA</sequence>
<accession>A0A6A6R5T4</accession>
<organism evidence="6 7">
    <name type="scientific">Lophium mytilinum</name>
    <dbReference type="NCBI Taxonomy" id="390894"/>
    <lineage>
        <taxon>Eukaryota</taxon>
        <taxon>Fungi</taxon>
        <taxon>Dikarya</taxon>
        <taxon>Ascomycota</taxon>
        <taxon>Pezizomycotina</taxon>
        <taxon>Dothideomycetes</taxon>
        <taxon>Pleosporomycetidae</taxon>
        <taxon>Mytilinidiales</taxon>
        <taxon>Mytilinidiaceae</taxon>
        <taxon>Lophium</taxon>
    </lineage>
</organism>
<reference evidence="6" key="1">
    <citation type="journal article" date="2020" name="Stud. Mycol.">
        <title>101 Dothideomycetes genomes: a test case for predicting lifestyles and emergence of pathogens.</title>
        <authorList>
            <person name="Haridas S."/>
            <person name="Albert R."/>
            <person name="Binder M."/>
            <person name="Bloem J."/>
            <person name="Labutti K."/>
            <person name="Salamov A."/>
            <person name="Andreopoulos B."/>
            <person name="Baker S."/>
            <person name="Barry K."/>
            <person name="Bills G."/>
            <person name="Bluhm B."/>
            <person name="Cannon C."/>
            <person name="Castanera R."/>
            <person name="Culley D."/>
            <person name="Daum C."/>
            <person name="Ezra D."/>
            <person name="Gonzalez J."/>
            <person name="Henrissat B."/>
            <person name="Kuo A."/>
            <person name="Liang C."/>
            <person name="Lipzen A."/>
            <person name="Lutzoni F."/>
            <person name="Magnuson J."/>
            <person name="Mondo S."/>
            <person name="Nolan M."/>
            <person name="Ohm R."/>
            <person name="Pangilinan J."/>
            <person name="Park H.-J."/>
            <person name="Ramirez L."/>
            <person name="Alfaro M."/>
            <person name="Sun H."/>
            <person name="Tritt A."/>
            <person name="Yoshinaga Y."/>
            <person name="Zwiers L.-H."/>
            <person name="Turgeon B."/>
            <person name="Goodwin S."/>
            <person name="Spatafora J."/>
            <person name="Crous P."/>
            <person name="Grigoriev I."/>
        </authorList>
    </citation>
    <scope>NUCLEOTIDE SEQUENCE</scope>
    <source>
        <strain evidence="6">CBS 269.34</strain>
    </source>
</reference>
<dbReference type="Proteomes" id="UP000799750">
    <property type="component" value="Unassembled WGS sequence"/>
</dbReference>
<evidence type="ECO:0000256" key="3">
    <source>
        <dbReference type="ARBA" id="ARBA00022833"/>
    </source>
</evidence>
<dbReference type="AlphaFoldDB" id="A0A6A6R5T4"/>
<gene>
    <name evidence="6" type="ORF">BU16DRAFT_556409</name>
</gene>
<dbReference type="Pfam" id="PF01753">
    <property type="entry name" value="zf-MYND"/>
    <property type="match status" value="1"/>
</dbReference>
<evidence type="ECO:0000256" key="2">
    <source>
        <dbReference type="ARBA" id="ARBA00022771"/>
    </source>
</evidence>